<sequence>MGLIQYSLFQVKYFRTFLPVPILIIDKLNYFCSELFFYDHPFHEDM</sequence>
<organism evidence="1">
    <name type="scientific">Anguilla anguilla</name>
    <name type="common">European freshwater eel</name>
    <name type="synonym">Muraena anguilla</name>
    <dbReference type="NCBI Taxonomy" id="7936"/>
    <lineage>
        <taxon>Eukaryota</taxon>
        <taxon>Metazoa</taxon>
        <taxon>Chordata</taxon>
        <taxon>Craniata</taxon>
        <taxon>Vertebrata</taxon>
        <taxon>Euteleostomi</taxon>
        <taxon>Actinopterygii</taxon>
        <taxon>Neopterygii</taxon>
        <taxon>Teleostei</taxon>
        <taxon>Anguilliformes</taxon>
        <taxon>Anguillidae</taxon>
        <taxon>Anguilla</taxon>
    </lineage>
</organism>
<reference evidence="1" key="1">
    <citation type="submission" date="2014-11" db="EMBL/GenBank/DDBJ databases">
        <authorList>
            <person name="Amaro Gonzalez C."/>
        </authorList>
    </citation>
    <scope>NUCLEOTIDE SEQUENCE</scope>
</reference>
<dbReference type="EMBL" id="GBXM01067784">
    <property type="protein sequence ID" value="JAH40793.1"/>
    <property type="molecule type" value="Transcribed_RNA"/>
</dbReference>
<proteinExistence type="predicted"/>
<accession>A0A0E9SJY9</accession>
<protein>
    <submittedName>
        <fullName evidence="1">Uncharacterized protein</fullName>
    </submittedName>
</protein>
<evidence type="ECO:0000313" key="1">
    <source>
        <dbReference type="EMBL" id="JAH40793.1"/>
    </source>
</evidence>
<dbReference type="AlphaFoldDB" id="A0A0E9SJY9"/>
<reference evidence="1" key="2">
    <citation type="journal article" date="2015" name="Fish Shellfish Immunol.">
        <title>Early steps in the European eel (Anguilla anguilla)-Vibrio vulnificus interaction in the gills: Role of the RtxA13 toxin.</title>
        <authorList>
            <person name="Callol A."/>
            <person name="Pajuelo D."/>
            <person name="Ebbesson L."/>
            <person name="Teles M."/>
            <person name="MacKenzie S."/>
            <person name="Amaro C."/>
        </authorList>
    </citation>
    <scope>NUCLEOTIDE SEQUENCE</scope>
</reference>
<name>A0A0E9SJY9_ANGAN</name>